<dbReference type="SUPFAM" id="SSF55874">
    <property type="entry name" value="ATPase domain of HSP90 chaperone/DNA topoisomerase II/histidine kinase"/>
    <property type="match status" value="1"/>
</dbReference>
<dbReference type="InterPro" id="IPR004358">
    <property type="entry name" value="Sig_transdc_His_kin-like_C"/>
</dbReference>
<comment type="subcellular location">
    <subcellularLocation>
        <location evidence="2">Membrane</location>
    </subcellularLocation>
</comment>
<keyword evidence="17" id="KW-1185">Reference proteome</keyword>
<gene>
    <name evidence="16" type="ORF">J2792_002966</name>
</gene>
<dbReference type="Gene3D" id="1.10.287.130">
    <property type="match status" value="1"/>
</dbReference>
<comment type="caution">
    <text evidence="16">The sequence shown here is derived from an EMBL/GenBank/DDBJ whole genome shotgun (WGS) entry which is preliminary data.</text>
</comment>
<evidence type="ECO:0000256" key="10">
    <source>
        <dbReference type="ARBA" id="ARBA00023136"/>
    </source>
</evidence>
<dbReference type="EC" id="2.7.13.3" evidence="3"/>
<dbReference type="InterPro" id="IPR003660">
    <property type="entry name" value="HAMP_dom"/>
</dbReference>
<dbReference type="RefSeq" id="WP_309805748.1">
    <property type="nucleotide sequence ID" value="NZ_JAVDRD010000007.1"/>
</dbReference>
<feature type="compositionally biased region" description="Pro residues" evidence="11">
    <location>
        <begin position="103"/>
        <end position="120"/>
    </location>
</feature>
<organism evidence="16 17">
    <name type="scientific">Novosphingobium capsulatum</name>
    <dbReference type="NCBI Taxonomy" id="13688"/>
    <lineage>
        <taxon>Bacteria</taxon>
        <taxon>Pseudomonadati</taxon>
        <taxon>Pseudomonadota</taxon>
        <taxon>Alphaproteobacteria</taxon>
        <taxon>Sphingomonadales</taxon>
        <taxon>Sphingomonadaceae</taxon>
        <taxon>Novosphingobium</taxon>
    </lineage>
</organism>
<dbReference type="PANTHER" id="PTHR45436:SF5">
    <property type="entry name" value="SENSOR HISTIDINE KINASE TRCS"/>
    <property type="match status" value="1"/>
</dbReference>
<evidence type="ECO:0000259" key="15">
    <source>
        <dbReference type="PROSITE" id="PS50885"/>
    </source>
</evidence>
<evidence type="ECO:0000256" key="5">
    <source>
        <dbReference type="ARBA" id="ARBA00022679"/>
    </source>
</evidence>
<evidence type="ECO:0000313" key="16">
    <source>
        <dbReference type="EMBL" id="MDR6512083.1"/>
    </source>
</evidence>
<evidence type="ECO:0000256" key="1">
    <source>
        <dbReference type="ARBA" id="ARBA00000085"/>
    </source>
</evidence>
<feature type="domain" description="HAMP" evidence="15">
    <location>
        <begin position="201"/>
        <end position="252"/>
    </location>
</feature>
<dbReference type="InterPro" id="IPR005467">
    <property type="entry name" value="His_kinase_dom"/>
</dbReference>
<feature type="region of interest" description="Disordered" evidence="11">
    <location>
        <begin position="95"/>
        <end position="147"/>
    </location>
</feature>
<feature type="signal peptide" evidence="13">
    <location>
        <begin position="1"/>
        <end position="20"/>
    </location>
</feature>
<evidence type="ECO:0000256" key="12">
    <source>
        <dbReference type="SAM" id="Phobius"/>
    </source>
</evidence>
<dbReference type="PROSITE" id="PS50885">
    <property type="entry name" value="HAMP"/>
    <property type="match status" value="1"/>
</dbReference>
<keyword evidence="6 12" id="KW-0812">Transmembrane</keyword>
<dbReference type="PRINTS" id="PR00344">
    <property type="entry name" value="BCTRLSENSOR"/>
</dbReference>
<protein>
    <recommendedName>
        <fullName evidence="3">histidine kinase</fullName>
        <ecNumber evidence="3">2.7.13.3</ecNumber>
    </recommendedName>
</protein>
<reference evidence="16 17" key="1">
    <citation type="submission" date="2023-07" db="EMBL/GenBank/DDBJ databases">
        <title>Sorghum-associated microbial communities from plants grown in Nebraska, USA.</title>
        <authorList>
            <person name="Schachtman D."/>
        </authorList>
    </citation>
    <scope>NUCLEOTIDE SEQUENCE [LARGE SCALE GENOMIC DNA]</scope>
    <source>
        <strain evidence="16 17">DS1027</strain>
    </source>
</reference>
<evidence type="ECO:0000256" key="8">
    <source>
        <dbReference type="ARBA" id="ARBA00022989"/>
    </source>
</evidence>
<feature type="chain" id="PRO_5046667174" description="histidine kinase" evidence="13">
    <location>
        <begin position="21"/>
        <end position="451"/>
    </location>
</feature>
<evidence type="ECO:0000256" key="13">
    <source>
        <dbReference type="SAM" id="SignalP"/>
    </source>
</evidence>
<evidence type="ECO:0000256" key="6">
    <source>
        <dbReference type="ARBA" id="ARBA00022692"/>
    </source>
</evidence>
<keyword evidence="9" id="KW-0902">Two-component regulatory system</keyword>
<comment type="catalytic activity">
    <reaction evidence="1">
        <text>ATP + protein L-histidine = ADP + protein N-phospho-L-histidine.</text>
        <dbReference type="EC" id="2.7.13.3"/>
    </reaction>
</comment>
<dbReference type="InterPro" id="IPR003594">
    <property type="entry name" value="HATPase_dom"/>
</dbReference>
<dbReference type="PROSITE" id="PS50109">
    <property type="entry name" value="HIS_KIN"/>
    <property type="match status" value="1"/>
</dbReference>
<name>A0ABU1MPL0_9SPHN</name>
<dbReference type="PANTHER" id="PTHR45436">
    <property type="entry name" value="SENSOR HISTIDINE KINASE YKOH"/>
    <property type="match status" value="1"/>
</dbReference>
<dbReference type="InterPro" id="IPR050428">
    <property type="entry name" value="TCS_sensor_his_kinase"/>
</dbReference>
<dbReference type="SMART" id="SM00387">
    <property type="entry name" value="HATPase_c"/>
    <property type="match status" value="1"/>
</dbReference>
<dbReference type="InterPro" id="IPR036890">
    <property type="entry name" value="HATPase_C_sf"/>
</dbReference>
<keyword evidence="13" id="KW-0732">Signal</keyword>
<dbReference type="Pfam" id="PF02518">
    <property type="entry name" value="HATPase_c"/>
    <property type="match status" value="1"/>
</dbReference>
<evidence type="ECO:0000259" key="14">
    <source>
        <dbReference type="PROSITE" id="PS50109"/>
    </source>
</evidence>
<feature type="domain" description="Histidine kinase" evidence="14">
    <location>
        <begin position="260"/>
        <end position="451"/>
    </location>
</feature>
<evidence type="ECO:0000256" key="7">
    <source>
        <dbReference type="ARBA" id="ARBA00022777"/>
    </source>
</evidence>
<evidence type="ECO:0000313" key="17">
    <source>
        <dbReference type="Proteomes" id="UP001184150"/>
    </source>
</evidence>
<dbReference type="Gene3D" id="3.30.565.10">
    <property type="entry name" value="Histidine kinase-like ATPase, C-terminal domain"/>
    <property type="match status" value="1"/>
</dbReference>
<evidence type="ECO:0000256" key="11">
    <source>
        <dbReference type="SAM" id="MobiDB-lite"/>
    </source>
</evidence>
<feature type="transmembrane region" description="Helical" evidence="12">
    <location>
        <begin position="177"/>
        <end position="198"/>
    </location>
</feature>
<evidence type="ECO:0000256" key="4">
    <source>
        <dbReference type="ARBA" id="ARBA00022553"/>
    </source>
</evidence>
<dbReference type="GO" id="GO:0016301">
    <property type="term" value="F:kinase activity"/>
    <property type="evidence" value="ECO:0007669"/>
    <property type="project" value="UniProtKB-KW"/>
</dbReference>
<evidence type="ECO:0000256" key="9">
    <source>
        <dbReference type="ARBA" id="ARBA00023012"/>
    </source>
</evidence>
<evidence type="ECO:0000256" key="3">
    <source>
        <dbReference type="ARBA" id="ARBA00012438"/>
    </source>
</evidence>
<keyword evidence="5" id="KW-0808">Transferase</keyword>
<dbReference type="EMBL" id="JAVDRD010000007">
    <property type="protein sequence ID" value="MDR6512083.1"/>
    <property type="molecule type" value="Genomic_DNA"/>
</dbReference>
<proteinExistence type="predicted"/>
<keyword evidence="8 12" id="KW-1133">Transmembrane helix</keyword>
<evidence type="ECO:0000256" key="2">
    <source>
        <dbReference type="ARBA" id="ARBA00004370"/>
    </source>
</evidence>
<accession>A0ABU1MPL0</accession>
<dbReference type="Proteomes" id="UP001184150">
    <property type="component" value="Unassembled WGS sequence"/>
</dbReference>
<keyword evidence="10 12" id="KW-0472">Membrane</keyword>
<keyword evidence="7 16" id="KW-0418">Kinase</keyword>
<keyword evidence="4" id="KW-0597">Phosphoprotein</keyword>
<sequence>MKPKSLRARMLALSAIAALAALVIAAWSIAGILTRFVTEGLDQRLDAQIAVMASAVRDDGTIDRARIDNQIGVMTLRPDWRWRIVGPDGEIGSSDFPTLDPAPLAPPHPPLLPPPPPGAPAPAAEGVTTPSAPAPRDGQDSGGRVHARQAVIRTSRGAVTLIAAAPSQVIARPIRAALVPLLSIIAVLAVLFMLAALFQLRLALRPIAALRDQLGQIRHGTRTTVDEDQPAELKPLAVELNALSRESAAALQAARASAANLAHALKTPVATLALTVDGDARATSQIARIEEVIRHHLARARTAAVAHRARTPLAPAVADVAQVIGSLHPGLALSVDVPSALAVSLDGHDLSEILGNLLDNAARHARSAIAVTAWADGNRTRVAIEDDGPGIAADQRELALQPGVRLDEAPQGDGFGLAIVRDLVALHGGTLNLAEGAQGGLRVELALRAAR</sequence>